<dbReference type="Gene3D" id="3.40.50.620">
    <property type="entry name" value="HUPs"/>
    <property type="match status" value="1"/>
</dbReference>
<dbReference type="AlphaFoldDB" id="D0U5X2"/>
<dbReference type="InterPro" id="IPR036986">
    <property type="entry name" value="S4_RNA-bd_sf"/>
</dbReference>
<protein>
    <recommendedName>
        <fullName evidence="11">Tyrosine--tRNA ligase</fullName>
        <ecNumber evidence="11">6.1.1.1</ecNumber>
    </recommendedName>
    <alternativeName>
        <fullName evidence="11">Tyrosyl-tRNA synthetase</fullName>
        <shortName evidence="11">TyrRS</shortName>
    </alternativeName>
</protein>
<comment type="function">
    <text evidence="11">Catalyzes the attachment of tyrosine to tRNA(Tyr) in a two-step reaction: tyrosine is first activated by ATP to form Tyr-AMP and then transferred to the acceptor end of tRNA(Tyr).</text>
</comment>
<reference evidence="14" key="1">
    <citation type="journal article" date="2009" name="Environ. Microbiol.">
        <title>Comparative analyses of actinobacterial genomic fragments from Lake Kinneret.</title>
        <authorList>
            <person name="Philosof A."/>
            <person name="Sabehi G."/>
            <person name="Beja O."/>
        </authorList>
    </citation>
    <scope>NUCLEOTIDE SEQUENCE</scope>
</reference>
<keyword evidence="2 11" id="KW-0963">Cytoplasm</keyword>
<keyword evidence="4 11" id="KW-0547">Nucleotide-binding</keyword>
<dbReference type="PROSITE" id="PS50889">
    <property type="entry name" value="S4"/>
    <property type="match status" value="1"/>
</dbReference>
<evidence type="ECO:0000313" key="14">
    <source>
        <dbReference type="EMBL" id="ACY25289.1"/>
    </source>
</evidence>
<feature type="binding site" evidence="11">
    <location>
        <position position="240"/>
    </location>
    <ligand>
        <name>ATP</name>
        <dbReference type="ChEBI" id="CHEBI:30616"/>
    </ligand>
</feature>
<feature type="short sequence motif" description="'KMSKS' region" evidence="11">
    <location>
        <begin position="237"/>
        <end position="241"/>
    </location>
</feature>
<evidence type="ECO:0000256" key="3">
    <source>
        <dbReference type="ARBA" id="ARBA00022598"/>
    </source>
</evidence>
<dbReference type="GO" id="GO:0003723">
    <property type="term" value="F:RNA binding"/>
    <property type="evidence" value="ECO:0007669"/>
    <property type="project" value="UniProtKB-KW"/>
</dbReference>
<evidence type="ECO:0000256" key="10">
    <source>
        <dbReference type="ARBA" id="ARBA00060965"/>
    </source>
</evidence>
<organism evidence="14">
    <name type="scientific">uncultured Actinomycetes bacterium</name>
    <dbReference type="NCBI Taxonomy" id="152507"/>
    <lineage>
        <taxon>Bacteria</taxon>
        <taxon>Bacillati</taxon>
        <taxon>Actinomycetota</taxon>
        <taxon>Actinomycetes</taxon>
        <taxon>environmental samples</taxon>
    </lineage>
</organism>
<dbReference type="InterPro" id="IPR024088">
    <property type="entry name" value="Tyr-tRNA-ligase_bac-type"/>
</dbReference>
<evidence type="ECO:0000256" key="8">
    <source>
        <dbReference type="ARBA" id="ARBA00023146"/>
    </source>
</evidence>
<name>D0U5X2_9ACTN</name>
<evidence type="ECO:0000256" key="9">
    <source>
        <dbReference type="ARBA" id="ARBA00048248"/>
    </source>
</evidence>
<evidence type="ECO:0000256" key="1">
    <source>
        <dbReference type="ARBA" id="ARBA00004496"/>
    </source>
</evidence>
<feature type="domain" description="Tyrosine--tRNA ligase SYY-like C-terminal" evidence="13">
    <location>
        <begin position="360"/>
        <end position="423"/>
    </location>
</feature>
<dbReference type="FunFam" id="3.40.50.620:FF:000008">
    <property type="entry name" value="Tyrosine--tRNA ligase"/>
    <property type="match status" value="1"/>
</dbReference>
<dbReference type="InterPro" id="IPR054608">
    <property type="entry name" value="SYY-like_C"/>
</dbReference>
<dbReference type="PANTHER" id="PTHR11766:SF0">
    <property type="entry name" value="TYROSINE--TRNA LIGASE, MITOCHONDRIAL"/>
    <property type="match status" value="1"/>
</dbReference>
<dbReference type="InterPro" id="IPR002307">
    <property type="entry name" value="Tyr-tRNA-ligase"/>
</dbReference>
<feature type="binding site" evidence="11">
    <location>
        <position position="41"/>
    </location>
    <ligand>
        <name>L-tyrosine</name>
        <dbReference type="ChEBI" id="CHEBI:58315"/>
    </ligand>
</feature>
<keyword evidence="6 12" id="KW-0694">RNA-binding</keyword>
<dbReference type="GO" id="GO:0042803">
    <property type="term" value="F:protein homodimerization activity"/>
    <property type="evidence" value="ECO:0007669"/>
    <property type="project" value="UniProtKB-ARBA"/>
</dbReference>
<dbReference type="InterPro" id="IPR014729">
    <property type="entry name" value="Rossmann-like_a/b/a_fold"/>
</dbReference>
<dbReference type="InterPro" id="IPR002305">
    <property type="entry name" value="aa-tRNA-synth_Ic"/>
</dbReference>
<dbReference type="PRINTS" id="PR01040">
    <property type="entry name" value="TRNASYNTHTYR"/>
</dbReference>
<keyword evidence="5 11" id="KW-0067">ATP-binding</keyword>
<dbReference type="SUPFAM" id="SSF55174">
    <property type="entry name" value="Alpha-L RNA-binding motif"/>
    <property type="match status" value="1"/>
</dbReference>
<dbReference type="Gene3D" id="3.10.290.10">
    <property type="entry name" value="RNA-binding S4 domain"/>
    <property type="match status" value="1"/>
</dbReference>
<evidence type="ECO:0000256" key="11">
    <source>
        <dbReference type="HAMAP-Rule" id="MF_02006"/>
    </source>
</evidence>
<accession>D0U5X2</accession>
<dbReference type="Pfam" id="PF22421">
    <property type="entry name" value="SYY_C-terminal"/>
    <property type="match status" value="1"/>
</dbReference>
<feature type="short sequence motif" description="'HIGH' region" evidence="11">
    <location>
        <begin position="46"/>
        <end position="55"/>
    </location>
</feature>
<dbReference type="EMBL" id="GQ387490">
    <property type="protein sequence ID" value="ACY25289.1"/>
    <property type="molecule type" value="Genomic_DNA"/>
</dbReference>
<dbReference type="InterPro" id="IPR024107">
    <property type="entry name" value="Tyr-tRNA-ligase_bac_1"/>
</dbReference>
<dbReference type="EC" id="6.1.1.1" evidence="11"/>
<keyword evidence="8 11" id="KW-0030">Aminoacyl-tRNA synthetase</keyword>
<keyword evidence="7 11" id="KW-0648">Protein biosynthesis</keyword>
<gene>
    <name evidence="11" type="primary">tyrS</name>
</gene>
<dbReference type="Gene3D" id="1.10.240.10">
    <property type="entry name" value="Tyrosyl-Transfer RNA Synthetase"/>
    <property type="match status" value="1"/>
</dbReference>
<dbReference type="PANTHER" id="PTHR11766">
    <property type="entry name" value="TYROSYL-TRNA SYNTHETASE"/>
    <property type="match status" value="1"/>
</dbReference>
<dbReference type="SUPFAM" id="SSF52374">
    <property type="entry name" value="Nucleotidylyl transferase"/>
    <property type="match status" value="1"/>
</dbReference>
<feature type="binding site" evidence="11">
    <location>
        <position position="181"/>
    </location>
    <ligand>
        <name>L-tyrosine</name>
        <dbReference type="ChEBI" id="CHEBI:58315"/>
    </ligand>
</feature>
<keyword evidence="3 11" id="KW-0436">Ligase</keyword>
<dbReference type="GO" id="GO:0005524">
    <property type="term" value="F:ATP binding"/>
    <property type="evidence" value="ECO:0007669"/>
    <property type="project" value="UniProtKB-UniRule"/>
</dbReference>
<evidence type="ECO:0000256" key="5">
    <source>
        <dbReference type="ARBA" id="ARBA00022840"/>
    </source>
</evidence>
<comment type="catalytic activity">
    <reaction evidence="9 11">
        <text>tRNA(Tyr) + L-tyrosine + ATP = L-tyrosyl-tRNA(Tyr) + AMP + diphosphate + H(+)</text>
        <dbReference type="Rhea" id="RHEA:10220"/>
        <dbReference type="Rhea" id="RHEA-COMP:9706"/>
        <dbReference type="Rhea" id="RHEA-COMP:9707"/>
        <dbReference type="ChEBI" id="CHEBI:15378"/>
        <dbReference type="ChEBI" id="CHEBI:30616"/>
        <dbReference type="ChEBI" id="CHEBI:33019"/>
        <dbReference type="ChEBI" id="CHEBI:58315"/>
        <dbReference type="ChEBI" id="CHEBI:78442"/>
        <dbReference type="ChEBI" id="CHEBI:78536"/>
        <dbReference type="ChEBI" id="CHEBI:456215"/>
        <dbReference type="EC" id="6.1.1.1"/>
    </reaction>
</comment>
<dbReference type="Pfam" id="PF00579">
    <property type="entry name" value="tRNA-synt_1b"/>
    <property type="match status" value="1"/>
</dbReference>
<evidence type="ECO:0000256" key="2">
    <source>
        <dbReference type="ARBA" id="ARBA00022490"/>
    </source>
</evidence>
<sequence>MANSAQFGDVVAEFAARGLIHDSTDREELSKRTTSSQISAYVGFDPTSDSLHVGNLLGQISLRRLQLLGHRPIVLAGGATGMVGDPSGKSEERNLLDAEQLAHNVQSIKRQLECILDFSGPNAALLVDNADWTKNAKMLDFLRDVGKHITVNQMMAKDSVKSRISDGNGLSYTEFSYMLLQANDFRYLCEHHQCEMQMGGSDQWGNITAGTDLIRKTLGRSAYGLTWPLITKADGTKFGKTADGAVWLDARRTSPYQFRQFWMQIADADIEHMLPKFSLRSMNEIAEILADQKRTPESRVAQRTLARELTVMLHGEEAADAAEQAADVLFGAHPVSASPAALHLIASEVASSSIGAAALSDAVGILVTTGLASSNSEARRLLSQRSVRANGEQMDEHAKLDKIPLLHGRWLLLRKGKTAYHLLDLQG</sequence>
<comment type="similarity">
    <text evidence="10 11">Belongs to the class-I aminoacyl-tRNA synthetase family. TyrS type 1 subfamily.</text>
</comment>
<evidence type="ECO:0000256" key="6">
    <source>
        <dbReference type="ARBA" id="ARBA00022884"/>
    </source>
</evidence>
<dbReference type="GO" id="GO:0006437">
    <property type="term" value="P:tyrosyl-tRNA aminoacylation"/>
    <property type="evidence" value="ECO:0007669"/>
    <property type="project" value="UniProtKB-UniRule"/>
</dbReference>
<evidence type="ECO:0000259" key="13">
    <source>
        <dbReference type="Pfam" id="PF22421"/>
    </source>
</evidence>
<comment type="subcellular location">
    <subcellularLocation>
        <location evidence="1 11">Cytoplasm</location>
    </subcellularLocation>
</comment>
<dbReference type="CDD" id="cd00805">
    <property type="entry name" value="TyrRS_core"/>
    <property type="match status" value="1"/>
</dbReference>
<comment type="subunit">
    <text evidence="11">Homodimer.</text>
</comment>
<proteinExistence type="inferred from homology"/>
<dbReference type="PROSITE" id="PS00178">
    <property type="entry name" value="AA_TRNA_LIGASE_I"/>
    <property type="match status" value="1"/>
</dbReference>
<evidence type="ECO:0000256" key="12">
    <source>
        <dbReference type="PROSITE-ProRule" id="PRU00182"/>
    </source>
</evidence>
<evidence type="ECO:0000256" key="7">
    <source>
        <dbReference type="ARBA" id="ARBA00022917"/>
    </source>
</evidence>
<dbReference type="GO" id="GO:0004831">
    <property type="term" value="F:tyrosine-tRNA ligase activity"/>
    <property type="evidence" value="ECO:0007669"/>
    <property type="project" value="UniProtKB-UniRule"/>
</dbReference>
<dbReference type="FunFam" id="1.10.240.10:FF:000001">
    <property type="entry name" value="Tyrosine--tRNA ligase"/>
    <property type="match status" value="1"/>
</dbReference>
<dbReference type="HAMAP" id="MF_02006">
    <property type="entry name" value="Tyr_tRNA_synth_type1"/>
    <property type="match status" value="1"/>
</dbReference>
<evidence type="ECO:0000256" key="4">
    <source>
        <dbReference type="ARBA" id="ARBA00022741"/>
    </source>
</evidence>
<dbReference type="InterPro" id="IPR001412">
    <property type="entry name" value="aa-tRNA-synth_I_CS"/>
</dbReference>
<dbReference type="NCBIfam" id="TIGR00234">
    <property type="entry name" value="tyrS"/>
    <property type="match status" value="1"/>
</dbReference>
<feature type="binding site" evidence="11">
    <location>
        <position position="177"/>
    </location>
    <ligand>
        <name>L-tyrosine</name>
        <dbReference type="ChEBI" id="CHEBI:58315"/>
    </ligand>
</feature>
<dbReference type="GO" id="GO:0005829">
    <property type="term" value="C:cytosol"/>
    <property type="evidence" value="ECO:0007669"/>
    <property type="project" value="TreeGrafter"/>
</dbReference>